<evidence type="ECO:0000256" key="1">
    <source>
        <dbReference type="ARBA" id="ARBA00013260"/>
    </source>
</evidence>
<dbReference type="GO" id="GO:0004045">
    <property type="term" value="F:peptidyl-tRNA hydrolase activity"/>
    <property type="evidence" value="ECO:0007669"/>
    <property type="project" value="UniProtKB-EC"/>
</dbReference>
<evidence type="ECO:0000313" key="7">
    <source>
        <dbReference type="Proteomes" id="UP001152747"/>
    </source>
</evidence>
<name>A0A9P1IJD6_9PELO</name>
<evidence type="ECO:0000256" key="2">
    <source>
        <dbReference type="ARBA" id="ARBA00038225"/>
    </source>
</evidence>
<accession>A0A9P1IJD6</accession>
<organism evidence="6 7">
    <name type="scientific">Caenorhabditis angaria</name>
    <dbReference type="NCBI Taxonomy" id="860376"/>
    <lineage>
        <taxon>Eukaryota</taxon>
        <taxon>Metazoa</taxon>
        <taxon>Ecdysozoa</taxon>
        <taxon>Nematoda</taxon>
        <taxon>Chromadorea</taxon>
        <taxon>Rhabditida</taxon>
        <taxon>Rhabditina</taxon>
        <taxon>Rhabditomorpha</taxon>
        <taxon>Rhabditoidea</taxon>
        <taxon>Rhabditidae</taxon>
        <taxon>Peloderinae</taxon>
        <taxon>Caenorhabditis</taxon>
    </lineage>
</organism>
<evidence type="ECO:0000313" key="6">
    <source>
        <dbReference type="EMBL" id="CAI5446567.1"/>
    </source>
</evidence>
<sequence>MLRSRLLIQHLQLARSSTFNGIIPTDKIEKRFSLSSGPGGQNVNKNATKVEIRFKLGEATWLDDTLKDSISEKLAHRINSAGELIIDSDRTRHRHLNVADCFDKLRSEIYAIQEDQGKRTISEKDEKILRDRQILSNQRRLAEKRKLAEKREFRGAVEL</sequence>
<dbReference type="FunFam" id="3.30.160.20:FF:000046">
    <property type="entry name" value="Peptidyl-tRNA hydrolase ICT1"/>
    <property type="match status" value="1"/>
</dbReference>
<dbReference type="AlphaFoldDB" id="A0A9P1IJD6"/>
<dbReference type="Pfam" id="PF00472">
    <property type="entry name" value="RF-1"/>
    <property type="match status" value="1"/>
</dbReference>
<gene>
    <name evidence="6" type="ORF">CAMP_LOCUS9204</name>
</gene>
<dbReference type="GO" id="GO:0070126">
    <property type="term" value="P:mitochondrial translational termination"/>
    <property type="evidence" value="ECO:0007669"/>
    <property type="project" value="TreeGrafter"/>
</dbReference>
<dbReference type="Gene3D" id="3.30.160.20">
    <property type="match status" value="1"/>
</dbReference>
<comment type="similarity">
    <text evidence="2">Belongs to the prokaryotic/mitochondrial release factor family. Mitochondrion-specific ribosomal protein mL62 subfamily.</text>
</comment>
<protein>
    <recommendedName>
        <fullName evidence="3">Large ribosomal subunit protein mL62</fullName>
        <ecNumber evidence="1">3.1.1.29</ecNumber>
    </recommendedName>
    <alternativeName>
        <fullName evidence="4">Peptidyl-tRNA hydrolase ICT1, mitochondrial</fullName>
    </alternativeName>
</protein>
<dbReference type="PANTHER" id="PTHR11075">
    <property type="entry name" value="PEPTIDE CHAIN RELEASE FACTOR"/>
    <property type="match status" value="1"/>
</dbReference>
<evidence type="ECO:0000259" key="5">
    <source>
        <dbReference type="Pfam" id="PF00472"/>
    </source>
</evidence>
<dbReference type="EMBL" id="CANHGI010000003">
    <property type="protein sequence ID" value="CAI5446567.1"/>
    <property type="molecule type" value="Genomic_DNA"/>
</dbReference>
<dbReference type="Proteomes" id="UP001152747">
    <property type="component" value="Unassembled WGS sequence"/>
</dbReference>
<evidence type="ECO:0000256" key="4">
    <source>
        <dbReference type="ARBA" id="ARBA00041531"/>
    </source>
</evidence>
<dbReference type="GO" id="GO:0016150">
    <property type="term" value="F:translation release factor activity, codon nonspecific"/>
    <property type="evidence" value="ECO:0007669"/>
    <property type="project" value="TreeGrafter"/>
</dbReference>
<dbReference type="GO" id="GO:0005762">
    <property type="term" value="C:mitochondrial large ribosomal subunit"/>
    <property type="evidence" value="ECO:0007669"/>
    <property type="project" value="TreeGrafter"/>
</dbReference>
<feature type="domain" description="Prokaryotic-type class I peptide chain release factors" evidence="5">
    <location>
        <begin position="23"/>
        <end position="146"/>
    </location>
</feature>
<proteinExistence type="inferred from homology"/>
<dbReference type="PANTHER" id="PTHR11075:SF54">
    <property type="entry name" value="LARGE RIBOSOMAL SUBUNIT PROTEIN ML62"/>
    <property type="match status" value="1"/>
</dbReference>
<dbReference type="OrthoDB" id="270639at2759"/>
<keyword evidence="7" id="KW-1185">Reference proteome</keyword>
<dbReference type="EC" id="3.1.1.29" evidence="1"/>
<dbReference type="SUPFAM" id="SSF110916">
    <property type="entry name" value="Peptidyl-tRNA hydrolase domain-like"/>
    <property type="match status" value="1"/>
</dbReference>
<dbReference type="InterPro" id="IPR000352">
    <property type="entry name" value="Pep_chain_release_fac_I"/>
</dbReference>
<comment type="caution">
    <text evidence="6">The sequence shown here is derived from an EMBL/GenBank/DDBJ whole genome shotgun (WGS) entry which is preliminary data.</text>
</comment>
<dbReference type="InterPro" id="IPR052104">
    <property type="entry name" value="Mito_Release_Factor_mL62"/>
</dbReference>
<evidence type="ECO:0000256" key="3">
    <source>
        <dbReference type="ARBA" id="ARBA00039441"/>
    </source>
</evidence>
<reference evidence="6" key="1">
    <citation type="submission" date="2022-11" db="EMBL/GenBank/DDBJ databases">
        <authorList>
            <person name="Kikuchi T."/>
        </authorList>
    </citation>
    <scope>NUCLEOTIDE SEQUENCE</scope>
    <source>
        <strain evidence="6">PS1010</strain>
    </source>
</reference>